<evidence type="ECO:0000256" key="3">
    <source>
        <dbReference type="ARBA" id="ARBA00022806"/>
    </source>
</evidence>
<evidence type="ECO:0000256" key="2">
    <source>
        <dbReference type="ARBA" id="ARBA00022801"/>
    </source>
</evidence>
<dbReference type="InterPro" id="IPR000629">
    <property type="entry name" value="RNA-helicase_DEAD-box_CS"/>
</dbReference>
<dbReference type="SMART" id="SM00490">
    <property type="entry name" value="HELICc"/>
    <property type="match status" value="1"/>
</dbReference>
<keyword evidence="12" id="KW-1185">Reference proteome</keyword>
<comment type="function">
    <text evidence="7">RNA helicase.</text>
</comment>
<evidence type="ECO:0000256" key="6">
    <source>
        <dbReference type="RuleBase" id="RU000492"/>
    </source>
</evidence>
<feature type="compositionally biased region" description="Basic and acidic residues" evidence="8">
    <location>
        <begin position="63"/>
        <end position="85"/>
    </location>
</feature>
<gene>
    <name evidence="11" type="ORF">LAFE_0C01024G</name>
</gene>
<dbReference type="PROSITE" id="PS51192">
    <property type="entry name" value="HELICASE_ATP_BIND_1"/>
    <property type="match status" value="1"/>
</dbReference>
<accession>A0A1G4M8W9</accession>
<dbReference type="PANTHER" id="PTHR24031">
    <property type="entry name" value="RNA HELICASE"/>
    <property type="match status" value="1"/>
</dbReference>
<dbReference type="GO" id="GO:0003723">
    <property type="term" value="F:RNA binding"/>
    <property type="evidence" value="ECO:0007669"/>
    <property type="project" value="UniProtKB-UniRule"/>
</dbReference>
<comment type="similarity">
    <text evidence="6">Belongs to the DEAD box helicase family.</text>
</comment>
<dbReference type="PROSITE" id="PS00039">
    <property type="entry name" value="DEAD_ATP_HELICASE"/>
    <property type="match status" value="1"/>
</dbReference>
<dbReference type="Proteomes" id="UP000190831">
    <property type="component" value="Chromosome C"/>
</dbReference>
<keyword evidence="1 6" id="KW-0547">Nucleotide-binding</keyword>
<dbReference type="EMBL" id="LT598485">
    <property type="protein sequence ID" value="SCW00296.1"/>
    <property type="molecule type" value="Genomic_DNA"/>
</dbReference>
<evidence type="ECO:0000313" key="11">
    <source>
        <dbReference type="EMBL" id="SCW00296.1"/>
    </source>
</evidence>
<evidence type="ECO:0000256" key="8">
    <source>
        <dbReference type="SAM" id="MobiDB-lite"/>
    </source>
</evidence>
<organism evidence="11 12">
    <name type="scientific">Lachancea fermentati</name>
    <name type="common">Zygosaccharomyces fermentati</name>
    <dbReference type="NCBI Taxonomy" id="4955"/>
    <lineage>
        <taxon>Eukaryota</taxon>
        <taxon>Fungi</taxon>
        <taxon>Dikarya</taxon>
        <taxon>Ascomycota</taxon>
        <taxon>Saccharomycotina</taxon>
        <taxon>Saccharomycetes</taxon>
        <taxon>Saccharomycetales</taxon>
        <taxon>Saccharomycetaceae</taxon>
        <taxon>Lachancea</taxon>
    </lineage>
</organism>
<keyword evidence="4 6" id="KW-0067">ATP-binding</keyword>
<dbReference type="CDD" id="cd17956">
    <property type="entry name" value="DEADc_DDX51"/>
    <property type="match status" value="1"/>
</dbReference>
<feature type="compositionally biased region" description="Polar residues" evidence="8">
    <location>
        <begin position="102"/>
        <end position="112"/>
    </location>
</feature>
<reference evidence="11 12" key="1">
    <citation type="submission" date="2016-03" db="EMBL/GenBank/DDBJ databases">
        <authorList>
            <person name="Devillers H."/>
        </authorList>
    </citation>
    <scope>NUCLEOTIDE SEQUENCE [LARGE SCALE GENOMIC DNA]</scope>
    <source>
        <strain evidence="11">CBS 6772</strain>
    </source>
</reference>
<dbReference type="InterPro" id="IPR014001">
    <property type="entry name" value="Helicase_ATP-bd"/>
</dbReference>
<dbReference type="OMA" id="HLEWLVI"/>
<dbReference type="GO" id="GO:0016787">
    <property type="term" value="F:hydrolase activity"/>
    <property type="evidence" value="ECO:0007669"/>
    <property type="project" value="UniProtKB-KW"/>
</dbReference>
<evidence type="ECO:0000313" key="12">
    <source>
        <dbReference type="Proteomes" id="UP000190831"/>
    </source>
</evidence>
<dbReference type="STRING" id="4955.A0A1G4M8W9"/>
<keyword evidence="2 6" id="KW-0378">Hydrolase</keyword>
<sequence length="658" mass="74356">MFAARFDPTKTYLGEEQRSQPVKSILPLKRAQEDVESEGDHQEDYVNEDDDLEEDDQEENEQVEGKQEGKRSRNDNTAELFDDKNVNAASENNDSDEHATAKSANENSQSIQEEVADTEIEQKHSSVISRFQKTLSLQPSISEFEGVEHDESSDIVPHDLAPIPQPDVIRDDVQKLSLSTNADKSVAWQHTERIHYDNSMIKEFKTYSGEIDGKILGNIDRNFSNKTFPIQTVLLDTILQPLTFAHSVSKKNYPRRCGDILVNASTGSGKTLAYSIPIVQILAKRTVNRLRCLVVVPTKILIHQVYETFVKLSQGSSLIVGISKLENSLAEEHKKFKHQEPDIIITTPGRLVDHLQMDSFSLSNLKFLVLDEADRLLNQSFQNWCQELLTKLKIDKDDDRPGNVMKMIFSATLTTNTEKLHNLRLNKPRLFMMNTVKLYNLPKLLQECNIHIPTAKSSLKPLIILKLLTLLTGKQKRIIIFVRSNESSIRLTRLLQIMVKNGINEGRALKISSINSNNSKGENRRIINEFSACTDESQVNVLIATDLMSRGVDINNITHVVNYDLPVSSQQYVHRCGRTARAQTNGIAYNILVGKGERKFWASNIDADLSRDADGFQVKIYGDDENAAKDNDILHIEASVEDTYKKCLQELQKAVLGN</sequence>
<dbReference type="PROSITE" id="PS51194">
    <property type="entry name" value="HELICASE_CTER"/>
    <property type="match status" value="1"/>
</dbReference>
<dbReference type="Pfam" id="PF00270">
    <property type="entry name" value="DEAD"/>
    <property type="match status" value="1"/>
</dbReference>
<dbReference type="InterPro" id="IPR011545">
    <property type="entry name" value="DEAD/DEAH_box_helicase_dom"/>
</dbReference>
<evidence type="ECO:0000259" key="10">
    <source>
        <dbReference type="PROSITE" id="PS51194"/>
    </source>
</evidence>
<dbReference type="SUPFAM" id="SSF52540">
    <property type="entry name" value="P-loop containing nucleoside triphosphate hydrolases"/>
    <property type="match status" value="1"/>
</dbReference>
<evidence type="ECO:0000256" key="4">
    <source>
        <dbReference type="ARBA" id="ARBA00022840"/>
    </source>
</evidence>
<evidence type="ECO:0000256" key="1">
    <source>
        <dbReference type="ARBA" id="ARBA00022741"/>
    </source>
</evidence>
<feature type="domain" description="Helicase ATP-binding" evidence="9">
    <location>
        <begin position="251"/>
        <end position="431"/>
    </location>
</feature>
<feature type="compositionally biased region" description="Basic and acidic residues" evidence="8">
    <location>
        <begin position="30"/>
        <end position="44"/>
    </location>
</feature>
<protein>
    <recommendedName>
        <fullName evidence="7">ATP-dependent RNA helicase</fullName>
        <ecNumber evidence="7">3.6.4.13</ecNumber>
    </recommendedName>
</protein>
<dbReference type="GO" id="GO:0003724">
    <property type="term" value="F:RNA helicase activity"/>
    <property type="evidence" value="ECO:0007669"/>
    <property type="project" value="UniProtKB-EC"/>
</dbReference>
<name>A0A1G4M8W9_LACFM</name>
<feature type="compositionally biased region" description="Acidic residues" evidence="8">
    <location>
        <begin position="45"/>
        <end position="62"/>
    </location>
</feature>
<keyword evidence="3 6" id="KW-0347">Helicase</keyword>
<evidence type="ECO:0000259" key="9">
    <source>
        <dbReference type="PROSITE" id="PS51192"/>
    </source>
</evidence>
<feature type="region of interest" description="Disordered" evidence="8">
    <location>
        <begin position="1"/>
        <end position="121"/>
    </location>
</feature>
<feature type="domain" description="Helicase C-terminal" evidence="10">
    <location>
        <begin position="463"/>
        <end position="634"/>
    </location>
</feature>
<dbReference type="GO" id="GO:0005524">
    <property type="term" value="F:ATP binding"/>
    <property type="evidence" value="ECO:0007669"/>
    <property type="project" value="UniProtKB-UniRule"/>
</dbReference>
<keyword evidence="5 7" id="KW-0694">RNA-binding</keyword>
<dbReference type="InterPro" id="IPR001650">
    <property type="entry name" value="Helicase_C-like"/>
</dbReference>
<dbReference type="Gene3D" id="3.40.50.300">
    <property type="entry name" value="P-loop containing nucleotide triphosphate hydrolases"/>
    <property type="match status" value="2"/>
</dbReference>
<proteinExistence type="inferred from homology"/>
<dbReference type="SMART" id="SM00487">
    <property type="entry name" value="DEXDc"/>
    <property type="match status" value="1"/>
</dbReference>
<evidence type="ECO:0000256" key="7">
    <source>
        <dbReference type="RuleBase" id="RU365068"/>
    </source>
</evidence>
<dbReference type="InterPro" id="IPR027417">
    <property type="entry name" value="P-loop_NTPase"/>
</dbReference>
<comment type="domain">
    <text evidence="7">The Q motif is unique to and characteristic of the DEAD box family of RNA helicases and controls ATP binding and hydrolysis.</text>
</comment>
<dbReference type="GO" id="GO:0070013">
    <property type="term" value="C:intracellular organelle lumen"/>
    <property type="evidence" value="ECO:0007669"/>
    <property type="project" value="UniProtKB-ARBA"/>
</dbReference>
<dbReference type="OrthoDB" id="3370at2759"/>
<dbReference type="Pfam" id="PF00271">
    <property type="entry name" value="Helicase_C"/>
    <property type="match status" value="1"/>
</dbReference>
<dbReference type="CDD" id="cd18787">
    <property type="entry name" value="SF2_C_DEAD"/>
    <property type="match status" value="1"/>
</dbReference>
<dbReference type="EC" id="3.6.4.13" evidence="7"/>
<evidence type="ECO:0000256" key="5">
    <source>
        <dbReference type="ARBA" id="ARBA00022884"/>
    </source>
</evidence>
<comment type="catalytic activity">
    <reaction evidence="7">
        <text>ATP + H2O = ADP + phosphate + H(+)</text>
        <dbReference type="Rhea" id="RHEA:13065"/>
        <dbReference type="ChEBI" id="CHEBI:15377"/>
        <dbReference type="ChEBI" id="CHEBI:15378"/>
        <dbReference type="ChEBI" id="CHEBI:30616"/>
        <dbReference type="ChEBI" id="CHEBI:43474"/>
        <dbReference type="ChEBI" id="CHEBI:456216"/>
        <dbReference type="EC" id="3.6.4.13"/>
    </reaction>
</comment>
<dbReference type="AlphaFoldDB" id="A0A1G4M8W9"/>